<dbReference type="Pfam" id="PF19179">
    <property type="entry name" value="TTC3_DZIP3_dom"/>
    <property type="match status" value="1"/>
</dbReference>
<evidence type="ECO:0000259" key="2">
    <source>
        <dbReference type="Pfam" id="PF19179"/>
    </source>
</evidence>
<dbReference type="Proteomes" id="UP000202511">
    <property type="component" value="Segment"/>
</dbReference>
<dbReference type="GO" id="GO:0016567">
    <property type="term" value="P:protein ubiquitination"/>
    <property type="evidence" value="ECO:0007669"/>
    <property type="project" value="UniProtKB-UniPathway"/>
</dbReference>
<dbReference type="RefSeq" id="YP_009120286.1">
    <property type="nucleotide sequence ID" value="NC_026440.1"/>
</dbReference>
<evidence type="ECO:0000313" key="4">
    <source>
        <dbReference type="Proteomes" id="UP000202511"/>
    </source>
</evidence>
<accession>A0A0B5JAQ2</accession>
<dbReference type="EMBL" id="KP136319">
    <property type="protein sequence ID" value="AJF98051.1"/>
    <property type="molecule type" value="Genomic_DNA"/>
</dbReference>
<name>A0A0B5JAQ2_9VIRU</name>
<evidence type="ECO:0000313" key="3">
    <source>
        <dbReference type="EMBL" id="AJF98051.1"/>
    </source>
</evidence>
<dbReference type="GeneID" id="23462968"/>
<sequence length="537" mass="57926">MQRTDDCCDPRQRHKDTDDRAHDDRRDREKDDHNRGRDDRGIARCGDREHPTQQRARDKINERPCAVVCAPRPQPPLVEGRHFLVAEIHGCYRPAWRTFAMAAAMTAAACRGLVGRRIPAGTRIVSAIALHDPPGLQADAAAHLSALGAQSPLTFDRLVVLLSWPSRSHSHGINWVAASLADGPGAPRGRDSTRRNGDDDDDAVEADGDMDCRAYSRPTAGPYDAMLQQAARITGECLHTAVCALVADTGFRRHHTAQRDSCMLAVGWRYSVHDPTLAESVVACPDGTLMHGCRHVTADPSCVECDTVWANSEDLLPCTRVTTRRAGLRHVVRRAVADGIALDATAPAKAVLKAQPAPRRRAAAAATTTGATRTMSPVVAAAATKGARVGAPSDRADPRCGRALCPSRLGRVDASACASVRVRCTAGCRVVFHRACWRAVADQALARGDESPCVTPDCWGLMASVVSLAPQQSGGATGRSARTKHIEWQATALRSLKSRCGTGRPMRRLPSCIGITLMISMSSMARLHCRQTRSTMR</sequence>
<dbReference type="UniPathway" id="UPA00143"/>
<feature type="region of interest" description="Disordered" evidence="1">
    <location>
        <begin position="1"/>
        <end position="59"/>
    </location>
</feature>
<feature type="compositionally biased region" description="Basic and acidic residues" evidence="1">
    <location>
        <begin position="188"/>
        <end position="197"/>
    </location>
</feature>
<evidence type="ECO:0000256" key="1">
    <source>
        <dbReference type="SAM" id="MobiDB-lite"/>
    </source>
</evidence>
<organism evidence="3 4">
    <name type="scientific">Pandoravirus inopinatum</name>
    <dbReference type="NCBI Taxonomy" id="1605721"/>
    <lineage>
        <taxon>Viruses</taxon>
        <taxon>Pandoravirus</taxon>
    </lineage>
</organism>
<feature type="domain" description="E3 ubiquitin-protein ligase TTC3/DZIP3" evidence="2">
    <location>
        <begin position="420"/>
        <end position="466"/>
    </location>
</feature>
<dbReference type="KEGG" id="vg:23462968"/>
<dbReference type="InterPro" id="IPR043866">
    <property type="entry name" value="TTC3/DZIP3_dom"/>
</dbReference>
<reference evidence="3 4" key="1">
    <citation type="journal article" date="2015" name="Parasitol. Res.">
        <title>Viruses in close associations with free-living amoebae.</title>
        <authorList>
            <person name="Scheid P."/>
        </authorList>
    </citation>
    <scope>NUCLEOTIDE SEQUENCE [LARGE SCALE GENOMIC DNA]</scope>
    <source>
        <strain evidence="3">KlaHel</strain>
    </source>
</reference>
<protein>
    <recommendedName>
        <fullName evidence="2">E3 ubiquitin-protein ligase TTC3/DZIP3 domain-containing protein</fullName>
    </recommendedName>
</protein>
<feature type="compositionally biased region" description="Acidic residues" evidence="1">
    <location>
        <begin position="198"/>
        <end position="207"/>
    </location>
</feature>
<proteinExistence type="predicted"/>
<feature type="region of interest" description="Disordered" evidence="1">
    <location>
        <begin position="184"/>
        <end position="207"/>
    </location>
</feature>